<dbReference type="InterPro" id="IPR006148">
    <property type="entry name" value="Glc/Gal-6P_isomerase"/>
</dbReference>
<dbReference type="GO" id="GO:0042802">
    <property type="term" value="F:identical protein binding"/>
    <property type="evidence" value="ECO:0007669"/>
    <property type="project" value="TreeGrafter"/>
</dbReference>
<evidence type="ECO:0000256" key="8">
    <source>
        <dbReference type="RuleBase" id="RU361197"/>
    </source>
</evidence>
<dbReference type="NCBIfam" id="TIGR00502">
    <property type="entry name" value="nagB"/>
    <property type="match status" value="1"/>
</dbReference>
<dbReference type="Pfam" id="PF01182">
    <property type="entry name" value="Glucosamine_iso"/>
    <property type="match status" value="1"/>
</dbReference>
<dbReference type="InterPro" id="IPR004547">
    <property type="entry name" value="Glucosamine6P_isomerase"/>
</dbReference>
<dbReference type="GO" id="GO:0019262">
    <property type="term" value="P:N-acetylneuraminate catabolic process"/>
    <property type="evidence" value="ECO:0007669"/>
    <property type="project" value="TreeGrafter"/>
</dbReference>
<dbReference type="PANTHER" id="PTHR11280:SF5">
    <property type="entry name" value="GLUCOSAMINE-6-PHOSPHATE ISOMERASE"/>
    <property type="match status" value="1"/>
</dbReference>
<comment type="catalytic activity">
    <reaction evidence="1 8">
        <text>alpha-D-glucosamine 6-phosphate + H2O = beta-D-fructose 6-phosphate + NH4(+)</text>
        <dbReference type="Rhea" id="RHEA:12172"/>
        <dbReference type="ChEBI" id="CHEBI:15377"/>
        <dbReference type="ChEBI" id="CHEBI:28938"/>
        <dbReference type="ChEBI" id="CHEBI:57634"/>
        <dbReference type="ChEBI" id="CHEBI:75989"/>
        <dbReference type="EC" id="3.5.99.6"/>
    </reaction>
</comment>
<dbReference type="GO" id="GO:0005975">
    <property type="term" value="P:carbohydrate metabolic process"/>
    <property type="evidence" value="ECO:0007669"/>
    <property type="project" value="InterPro"/>
</dbReference>
<dbReference type="EMBL" id="CACVKT020009701">
    <property type="protein sequence ID" value="CAC5422846.1"/>
    <property type="molecule type" value="Genomic_DNA"/>
</dbReference>
<dbReference type="FunFam" id="3.40.50.1360:FF:000004">
    <property type="entry name" value="Glucosamine-6-phosphate isomerase"/>
    <property type="match status" value="1"/>
</dbReference>
<dbReference type="GO" id="GO:0006046">
    <property type="term" value="P:N-acetylglucosamine catabolic process"/>
    <property type="evidence" value="ECO:0007669"/>
    <property type="project" value="TreeGrafter"/>
</dbReference>
<keyword evidence="5 8" id="KW-0963">Cytoplasm</keyword>
<evidence type="ECO:0000313" key="10">
    <source>
        <dbReference type="EMBL" id="CAC5422846.1"/>
    </source>
</evidence>
<evidence type="ECO:0000256" key="6">
    <source>
        <dbReference type="ARBA" id="ARBA00022801"/>
    </source>
</evidence>
<accession>A0A6J8ESS9</accession>
<keyword evidence="7 8" id="KW-0119">Carbohydrate metabolism</keyword>
<evidence type="ECO:0000256" key="7">
    <source>
        <dbReference type="ARBA" id="ARBA00023277"/>
    </source>
</evidence>
<name>A0A6J8ESS9_MYTCO</name>
<feature type="domain" description="Glucosamine/galactosamine-6-phosphate isomerase" evidence="9">
    <location>
        <begin position="19"/>
        <end position="223"/>
    </location>
</feature>
<keyword evidence="6 8" id="KW-0378">Hydrolase</keyword>
<evidence type="ECO:0000256" key="3">
    <source>
        <dbReference type="ARBA" id="ARBA00005526"/>
    </source>
</evidence>
<evidence type="ECO:0000256" key="2">
    <source>
        <dbReference type="ARBA" id="ARBA00004496"/>
    </source>
</evidence>
<reference evidence="10 11" key="1">
    <citation type="submission" date="2020-06" db="EMBL/GenBank/DDBJ databases">
        <authorList>
            <person name="Li R."/>
            <person name="Bekaert M."/>
        </authorList>
    </citation>
    <scope>NUCLEOTIDE SEQUENCE [LARGE SCALE GENOMIC DNA]</scope>
    <source>
        <strain evidence="11">wild</strain>
    </source>
</reference>
<dbReference type="Proteomes" id="UP000507470">
    <property type="component" value="Unassembled WGS sequence"/>
</dbReference>
<comment type="similarity">
    <text evidence="3 8">Belongs to the glucosamine/galactosamine-6-phosphate isomerase family.</text>
</comment>
<dbReference type="GO" id="GO:0005737">
    <property type="term" value="C:cytoplasm"/>
    <property type="evidence" value="ECO:0007669"/>
    <property type="project" value="UniProtKB-SubCell"/>
</dbReference>
<evidence type="ECO:0000256" key="4">
    <source>
        <dbReference type="ARBA" id="ARBA00011643"/>
    </source>
</evidence>
<dbReference type="SUPFAM" id="SSF100950">
    <property type="entry name" value="NagB/RpiA/CoA transferase-like"/>
    <property type="match status" value="1"/>
</dbReference>
<dbReference type="PROSITE" id="PS01161">
    <property type="entry name" value="GLC_GALNAC_ISOMERASE"/>
    <property type="match status" value="1"/>
</dbReference>
<dbReference type="InterPro" id="IPR018321">
    <property type="entry name" value="Glucosamine6P_isomerase_CS"/>
</dbReference>
<gene>
    <name evidence="10" type="ORF">MCOR_54867</name>
</gene>
<dbReference type="EC" id="3.5.99.6" evidence="8"/>
<evidence type="ECO:0000259" key="9">
    <source>
        <dbReference type="Pfam" id="PF01182"/>
    </source>
</evidence>
<comment type="subcellular location">
    <subcellularLocation>
        <location evidence="2 8">Cytoplasm</location>
    </subcellularLocation>
</comment>
<dbReference type="CDD" id="cd01399">
    <property type="entry name" value="GlcN6P_deaminase"/>
    <property type="match status" value="1"/>
</dbReference>
<comment type="subunit">
    <text evidence="4 8">Homohexamer.</text>
</comment>
<proteinExistence type="inferred from homology"/>
<evidence type="ECO:0000256" key="5">
    <source>
        <dbReference type="ARBA" id="ARBA00022490"/>
    </source>
</evidence>
<keyword evidence="11" id="KW-1185">Reference proteome</keyword>
<dbReference type="PANTHER" id="PTHR11280">
    <property type="entry name" value="GLUCOSAMINE-6-PHOSPHATE ISOMERASE"/>
    <property type="match status" value="1"/>
</dbReference>
<evidence type="ECO:0000313" key="11">
    <source>
        <dbReference type="Proteomes" id="UP000507470"/>
    </source>
</evidence>
<protein>
    <recommendedName>
        <fullName evidence="8">Glucosamine-6-phosphate isomerase</fullName>
        <ecNumber evidence="8">3.5.99.6</ecNumber>
    </recommendedName>
    <alternativeName>
        <fullName evidence="8">Glucosamine-6-phosphate isomerase</fullName>
    </alternativeName>
</protein>
<dbReference type="GO" id="GO:0006043">
    <property type="term" value="P:glucosamine catabolic process"/>
    <property type="evidence" value="ECO:0007669"/>
    <property type="project" value="TreeGrafter"/>
</dbReference>
<sequence length="259" mass="29136">MTVHSNMRLVILDNYDYVSEWAAKYIKRRIKDFNPGPDKYFTLGLPTGSTPLGTYKKLIEFIQQGKLSFKYVKTFNMDEYVAIPRDHPENPKNAHILDGNATDLIKECNDYEKKITDAGGIELFVGGIGPDGHIAFNEPGSSLVSRTRIKTLNNDTIIANARFFGGDLSKVPKQALTVGVQTVMDAREVMILITGAHKAYALHKAIEEGVSHMWTVSAFQQHPQTIFICDEDATLELKVKTVKYFKGLMDLHNQLIEEK</sequence>
<organism evidence="10 11">
    <name type="scientific">Mytilus coruscus</name>
    <name type="common">Sea mussel</name>
    <dbReference type="NCBI Taxonomy" id="42192"/>
    <lineage>
        <taxon>Eukaryota</taxon>
        <taxon>Metazoa</taxon>
        <taxon>Spiralia</taxon>
        <taxon>Lophotrochozoa</taxon>
        <taxon>Mollusca</taxon>
        <taxon>Bivalvia</taxon>
        <taxon>Autobranchia</taxon>
        <taxon>Pteriomorphia</taxon>
        <taxon>Mytilida</taxon>
        <taxon>Mytiloidea</taxon>
        <taxon>Mytilidae</taxon>
        <taxon>Mytilinae</taxon>
        <taxon>Mytilus</taxon>
    </lineage>
</organism>
<evidence type="ECO:0000256" key="1">
    <source>
        <dbReference type="ARBA" id="ARBA00000644"/>
    </source>
</evidence>
<dbReference type="Gene3D" id="3.40.50.1360">
    <property type="match status" value="1"/>
</dbReference>
<dbReference type="OrthoDB" id="7663298at2759"/>
<dbReference type="InterPro" id="IPR037171">
    <property type="entry name" value="NagB/RpiA_transferase-like"/>
</dbReference>
<dbReference type="AlphaFoldDB" id="A0A6J8ESS9"/>
<dbReference type="GO" id="GO:0004342">
    <property type="term" value="F:glucosamine-6-phosphate deaminase activity"/>
    <property type="evidence" value="ECO:0007669"/>
    <property type="project" value="UniProtKB-UniRule"/>
</dbReference>